<protein>
    <submittedName>
        <fullName evidence="3">Uncharacterized protein</fullName>
    </submittedName>
</protein>
<accession>A0A915IBC4</accession>
<evidence type="ECO:0000313" key="3">
    <source>
        <dbReference type="WBParaSite" id="nRc.2.0.1.t11470-RA"/>
    </source>
</evidence>
<feature type="region of interest" description="Disordered" evidence="1">
    <location>
        <begin position="138"/>
        <end position="196"/>
    </location>
</feature>
<keyword evidence="2" id="KW-1185">Reference proteome</keyword>
<proteinExistence type="predicted"/>
<organism evidence="2 3">
    <name type="scientific">Romanomermis culicivorax</name>
    <name type="common">Nematode worm</name>
    <dbReference type="NCBI Taxonomy" id="13658"/>
    <lineage>
        <taxon>Eukaryota</taxon>
        <taxon>Metazoa</taxon>
        <taxon>Ecdysozoa</taxon>
        <taxon>Nematoda</taxon>
        <taxon>Enoplea</taxon>
        <taxon>Dorylaimia</taxon>
        <taxon>Mermithida</taxon>
        <taxon>Mermithoidea</taxon>
        <taxon>Mermithidae</taxon>
        <taxon>Romanomermis</taxon>
    </lineage>
</organism>
<sequence>MPPLMLTTRFCCFLAFDHYIFIPEEYNAPALFPHDSLEAAKTDHLAETLITTFHNVTLTDVLPSDAANKIPSDAANKIYPTILQIALPAIMGDKVLLAYQFFLFDFTSSDQGQSFCSGMVPNGFHNPKILTRTMHPKLLTTPKAPKKKKKKQIDEWNKSPETLECNKKVPHQVLENAQDQEKENKMKQQKKISESSYTEIRSDSNFVLASNKPLPSKIVWGTQLLGNL</sequence>
<name>A0A915IBC4_ROMCU</name>
<reference evidence="3" key="1">
    <citation type="submission" date="2022-11" db="UniProtKB">
        <authorList>
            <consortium name="WormBaseParasite"/>
        </authorList>
    </citation>
    <scope>IDENTIFICATION</scope>
</reference>
<dbReference type="Proteomes" id="UP000887565">
    <property type="component" value="Unplaced"/>
</dbReference>
<evidence type="ECO:0000256" key="1">
    <source>
        <dbReference type="SAM" id="MobiDB-lite"/>
    </source>
</evidence>
<evidence type="ECO:0000313" key="2">
    <source>
        <dbReference type="Proteomes" id="UP000887565"/>
    </source>
</evidence>
<dbReference type="WBParaSite" id="nRc.2.0.1.t11470-RA">
    <property type="protein sequence ID" value="nRc.2.0.1.t11470-RA"/>
    <property type="gene ID" value="nRc.2.0.1.g11470"/>
</dbReference>
<dbReference type="AlphaFoldDB" id="A0A915IBC4"/>